<dbReference type="SUPFAM" id="SSF51905">
    <property type="entry name" value="FAD/NAD(P)-binding domain"/>
    <property type="match status" value="1"/>
</dbReference>
<feature type="non-terminal residue" evidence="6">
    <location>
        <position position="157"/>
    </location>
</feature>
<evidence type="ECO:0000256" key="3">
    <source>
        <dbReference type="ARBA" id="ARBA00022827"/>
    </source>
</evidence>
<evidence type="ECO:0000313" key="6">
    <source>
        <dbReference type="EMBL" id="RCN29635.1"/>
    </source>
</evidence>
<evidence type="ECO:0000256" key="2">
    <source>
        <dbReference type="ARBA" id="ARBA00022630"/>
    </source>
</evidence>
<dbReference type="PANTHER" id="PTHR43557">
    <property type="entry name" value="APOPTOSIS-INDUCING FACTOR 1"/>
    <property type="match status" value="1"/>
</dbReference>
<keyword evidence="3" id="KW-0274">FAD</keyword>
<protein>
    <recommendedName>
        <fullName evidence="5">FAD/NAD(P)-binding domain-containing protein</fullName>
    </recommendedName>
</protein>
<dbReference type="EMBL" id="JOJR01001846">
    <property type="protein sequence ID" value="RCN29635.1"/>
    <property type="molecule type" value="Genomic_DNA"/>
</dbReference>
<dbReference type="Pfam" id="PF07992">
    <property type="entry name" value="Pyr_redox_2"/>
    <property type="match status" value="1"/>
</dbReference>
<organism evidence="6 7">
    <name type="scientific">Ancylostoma caninum</name>
    <name type="common">Dog hookworm</name>
    <dbReference type="NCBI Taxonomy" id="29170"/>
    <lineage>
        <taxon>Eukaryota</taxon>
        <taxon>Metazoa</taxon>
        <taxon>Ecdysozoa</taxon>
        <taxon>Nematoda</taxon>
        <taxon>Chromadorea</taxon>
        <taxon>Rhabditida</taxon>
        <taxon>Rhabditina</taxon>
        <taxon>Rhabditomorpha</taxon>
        <taxon>Strongyloidea</taxon>
        <taxon>Ancylostomatidae</taxon>
        <taxon>Ancylostomatinae</taxon>
        <taxon>Ancylostoma</taxon>
    </lineage>
</organism>
<evidence type="ECO:0000259" key="5">
    <source>
        <dbReference type="Pfam" id="PF07992"/>
    </source>
</evidence>
<proteinExistence type="predicted"/>
<dbReference type="Proteomes" id="UP000252519">
    <property type="component" value="Unassembled WGS sequence"/>
</dbReference>
<evidence type="ECO:0000256" key="4">
    <source>
        <dbReference type="ARBA" id="ARBA00023002"/>
    </source>
</evidence>
<dbReference type="GO" id="GO:0016651">
    <property type="term" value="F:oxidoreductase activity, acting on NAD(P)H"/>
    <property type="evidence" value="ECO:0007669"/>
    <property type="project" value="TreeGrafter"/>
</dbReference>
<sequence length="157" mass="17342">MAMKIWHHMFSAKDAYGDIESKESFAEGMACGDDFVPRSTLGISAAAFAEHARLNGCPTPITMITEDEIPPYDRVLLSKKPTAEAKDIRLRSDDFYKENFINVVTNARVTGVDLSRRKVQLWTGDTMQYSKLVLALGGTPRKLTCPGADLKVSAQLT</sequence>
<dbReference type="AlphaFoldDB" id="A0A368FFM3"/>
<dbReference type="STRING" id="29170.A0A368FFM3"/>
<dbReference type="PANTHER" id="PTHR43557:SF2">
    <property type="entry name" value="RIESKE DOMAIN-CONTAINING PROTEIN-RELATED"/>
    <property type="match status" value="1"/>
</dbReference>
<reference evidence="6 7" key="1">
    <citation type="submission" date="2014-10" db="EMBL/GenBank/DDBJ databases">
        <title>Draft genome of the hookworm Ancylostoma caninum.</title>
        <authorList>
            <person name="Mitreva M."/>
        </authorList>
    </citation>
    <scope>NUCLEOTIDE SEQUENCE [LARGE SCALE GENOMIC DNA]</scope>
    <source>
        <strain evidence="6 7">Baltimore</strain>
    </source>
</reference>
<keyword evidence="7" id="KW-1185">Reference proteome</keyword>
<accession>A0A368FFM3</accession>
<name>A0A368FFM3_ANCCA</name>
<feature type="domain" description="FAD/NAD(P)-binding" evidence="5">
    <location>
        <begin position="43"/>
        <end position="149"/>
    </location>
</feature>
<dbReference type="GO" id="GO:0005737">
    <property type="term" value="C:cytoplasm"/>
    <property type="evidence" value="ECO:0007669"/>
    <property type="project" value="TreeGrafter"/>
</dbReference>
<keyword evidence="4" id="KW-0560">Oxidoreductase</keyword>
<keyword evidence="2" id="KW-0285">Flavoprotein</keyword>
<dbReference type="InterPro" id="IPR023753">
    <property type="entry name" value="FAD/NAD-binding_dom"/>
</dbReference>
<gene>
    <name evidence="6" type="ORF">ANCCAN_24605</name>
</gene>
<dbReference type="Gene3D" id="3.50.50.60">
    <property type="entry name" value="FAD/NAD(P)-binding domain"/>
    <property type="match status" value="1"/>
</dbReference>
<evidence type="ECO:0000256" key="1">
    <source>
        <dbReference type="ARBA" id="ARBA00001974"/>
    </source>
</evidence>
<evidence type="ECO:0000313" key="7">
    <source>
        <dbReference type="Proteomes" id="UP000252519"/>
    </source>
</evidence>
<dbReference type="InterPro" id="IPR050446">
    <property type="entry name" value="FAD-oxidoreductase/Apoptosis"/>
</dbReference>
<dbReference type="OrthoDB" id="432169at2759"/>
<comment type="cofactor">
    <cofactor evidence="1">
        <name>FAD</name>
        <dbReference type="ChEBI" id="CHEBI:57692"/>
    </cofactor>
</comment>
<comment type="caution">
    <text evidence="6">The sequence shown here is derived from an EMBL/GenBank/DDBJ whole genome shotgun (WGS) entry which is preliminary data.</text>
</comment>
<dbReference type="InterPro" id="IPR036188">
    <property type="entry name" value="FAD/NAD-bd_sf"/>
</dbReference>